<feature type="compositionally biased region" description="Low complexity" evidence="1">
    <location>
        <begin position="444"/>
        <end position="453"/>
    </location>
</feature>
<gene>
    <name evidence="3" type="ORF">CTRG_02638</name>
</gene>
<evidence type="ECO:0000313" key="4">
    <source>
        <dbReference type="Proteomes" id="UP000002037"/>
    </source>
</evidence>
<keyword evidence="4" id="KW-1185">Reference proteome</keyword>
<dbReference type="GeneID" id="8297361"/>
<evidence type="ECO:0000256" key="2">
    <source>
        <dbReference type="SAM" id="Phobius"/>
    </source>
</evidence>
<evidence type="ECO:0000313" key="3">
    <source>
        <dbReference type="EMBL" id="EER33820.1"/>
    </source>
</evidence>
<dbReference type="EMBL" id="GG692397">
    <property type="protein sequence ID" value="EER33820.1"/>
    <property type="molecule type" value="Genomic_DNA"/>
</dbReference>
<accession>C5M8B6</accession>
<reference evidence="3 4" key="1">
    <citation type="journal article" date="2009" name="Nature">
        <title>Evolution of pathogenicity and sexual reproduction in eight Candida genomes.</title>
        <authorList>
            <person name="Butler G."/>
            <person name="Rasmussen M.D."/>
            <person name="Lin M.F."/>
            <person name="Santos M.A."/>
            <person name="Sakthikumar S."/>
            <person name="Munro C.A."/>
            <person name="Rheinbay E."/>
            <person name="Grabherr M."/>
            <person name="Forche A."/>
            <person name="Reedy J.L."/>
            <person name="Agrafioti I."/>
            <person name="Arnaud M.B."/>
            <person name="Bates S."/>
            <person name="Brown A.J."/>
            <person name="Brunke S."/>
            <person name="Costanzo M.C."/>
            <person name="Fitzpatrick D.A."/>
            <person name="de Groot P.W."/>
            <person name="Harris D."/>
            <person name="Hoyer L.L."/>
            <person name="Hube B."/>
            <person name="Klis F.M."/>
            <person name="Kodira C."/>
            <person name="Lennard N."/>
            <person name="Logue M.E."/>
            <person name="Martin R."/>
            <person name="Neiman A.M."/>
            <person name="Nikolaou E."/>
            <person name="Quail M.A."/>
            <person name="Quinn J."/>
            <person name="Santos M.C."/>
            <person name="Schmitzberger F.F."/>
            <person name="Sherlock G."/>
            <person name="Shah P."/>
            <person name="Silverstein K.A."/>
            <person name="Skrzypek M.S."/>
            <person name="Soll D."/>
            <person name="Staggs R."/>
            <person name="Stansfield I."/>
            <person name="Stumpf M.P."/>
            <person name="Sudbery P.E."/>
            <person name="Srikantha T."/>
            <person name="Zeng Q."/>
            <person name="Berman J."/>
            <person name="Berriman M."/>
            <person name="Heitman J."/>
            <person name="Gow N.A."/>
            <person name="Lorenz M.C."/>
            <person name="Birren B.W."/>
            <person name="Kellis M."/>
            <person name="Cuomo C.A."/>
        </authorList>
    </citation>
    <scope>NUCLEOTIDE SEQUENCE [LARGE SCALE GENOMIC DNA]</scope>
    <source>
        <strain evidence="4">ATCC MYA-3404 / T1</strain>
    </source>
</reference>
<feature type="compositionally biased region" description="Low complexity" evidence="1">
    <location>
        <begin position="145"/>
        <end position="154"/>
    </location>
</feature>
<dbReference type="eggNOG" id="ENOG502T4GY">
    <property type="taxonomic scope" value="Eukaryota"/>
</dbReference>
<name>C5M8B6_CANTT</name>
<feature type="region of interest" description="Disordered" evidence="1">
    <location>
        <begin position="347"/>
        <end position="489"/>
    </location>
</feature>
<keyword evidence="2" id="KW-1133">Transmembrane helix</keyword>
<dbReference type="Proteomes" id="UP000002037">
    <property type="component" value="Unassembled WGS sequence"/>
</dbReference>
<feature type="region of interest" description="Disordered" evidence="1">
    <location>
        <begin position="143"/>
        <end position="162"/>
    </location>
</feature>
<keyword evidence="2" id="KW-0812">Transmembrane</keyword>
<dbReference type="HOGENOM" id="CLU_493461_0_0_1"/>
<feature type="compositionally biased region" description="Basic and acidic residues" evidence="1">
    <location>
        <begin position="416"/>
        <end position="426"/>
    </location>
</feature>
<dbReference type="AlphaFoldDB" id="C5M8B6"/>
<dbReference type="STRING" id="294747.C5M8B6"/>
<dbReference type="KEGG" id="ctp:CTRG_02638"/>
<dbReference type="OrthoDB" id="4022827at2759"/>
<evidence type="ECO:0000256" key="1">
    <source>
        <dbReference type="SAM" id="MobiDB-lite"/>
    </source>
</evidence>
<feature type="compositionally biased region" description="Polar residues" evidence="1">
    <location>
        <begin position="405"/>
        <end position="415"/>
    </location>
</feature>
<dbReference type="VEuPathDB" id="FungiDB:CTRG_02638"/>
<sequence>MATTTTKTTKKKKLVYKQDPDGVFRLKKINDDTSSLKTNEVIDKKAQVDNYLNELIDCSYSLIDVDDQANATQVATPEENFNKITTPAVATTANTTTTTRGKKIKPTTINTSSKNLKLKATSPVPTTSNSPIQPQRIVVVTKTEPSPSASAQPISSPPSPTLVPSPVEIAVKTIKEVPITTEEEEEEGEEEHTIEIEEEEMVRHKPTLQSRLLSHVPGFLVGVISTCIGSRYKQELVYGILGLTVIGIAVGIVTLLGICSCLYLGLIKTDDLKKYMSLYPKSKVIKETVTIKEETPLSEHGEKEKEEDGDEELYHAVEEEVYLPEYTQEPEQVVEHQEYTPVDIHEKEVTEPQYPQKHQNLPSPEEYRPLDGPKPPQPKRTPSTVKVKPYRCEKRDHKVFDVIPVNNSIPLSNNEPRYHLKTKPELIRASTEPSRSNSRKKKSGSSSPTSAKSETTYITPSNHHHHHQQQHQTPTQIGAPPQLFKVKQLPNLPPQAEELPFINEVRLVDGYNDDEDADELAIPSEAPAHHYKTGHVDNLRRNHSTMSKHSVLGTRSNYSKFVSNVNGDKEY</sequence>
<feature type="transmembrane region" description="Helical" evidence="2">
    <location>
        <begin position="238"/>
        <end position="266"/>
    </location>
</feature>
<feature type="compositionally biased region" description="Basic and acidic residues" evidence="1">
    <location>
        <begin position="390"/>
        <end position="400"/>
    </location>
</feature>
<organism evidence="3 4">
    <name type="scientific">Candida tropicalis (strain ATCC MYA-3404 / T1)</name>
    <name type="common">Yeast</name>
    <dbReference type="NCBI Taxonomy" id="294747"/>
    <lineage>
        <taxon>Eukaryota</taxon>
        <taxon>Fungi</taxon>
        <taxon>Dikarya</taxon>
        <taxon>Ascomycota</taxon>
        <taxon>Saccharomycotina</taxon>
        <taxon>Pichiomycetes</taxon>
        <taxon>Debaryomycetaceae</taxon>
        <taxon>Candida/Lodderomyces clade</taxon>
        <taxon>Candida</taxon>
    </lineage>
</organism>
<protein>
    <submittedName>
        <fullName evidence="3">Uncharacterized protein</fullName>
    </submittedName>
</protein>
<keyword evidence="2" id="KW-0472">Membrane</keyword>
<dbReference type="RefSeq" id="XP_002548341.1">
    <property type="nucleotide sequence ID" value="XM_002548295.1"/>
</dbReference>
<proteinExistence type="predicted"/>